<evidence type="ECO:0000313" key="4">
    <source>
        <dbReference type="Proteomes" id="UP001237642"/>
    </source>
</evidence>
<feature type="domain" description="Callose synthase helical" evidence="2">
    <location>
        <begin position="2"/>
        <end position="109"/>
    </location>
</feature>
<dbReference type="GO" id="GO:0005886">
    <property type="term" value="C:plasma membrane"/>
    <property type="evidence" value="ECO:0007669"/>
    <property type="project" value="TreeGrafter"/>
</dbReference>
<dbReference type="Proteomes" id="UP001237642">
    <property type="component" value="Unassembled WGS sequence"/>
</dbReference>
<sequence>MFLVGGDREKEYVIEYIFCEVDKYFEAGDFLIEYKMSALPSLYDHFLKLIKYLLENKEDRDQVVILFQDMLEVVTRDIMEDHISSVVDSIHGESEAWKEKIKRLYLLLTGTESAMDEPSNLEARRWISFFSNSLFMDMPSAPKVRNMLSFSVLIPYSTEEVLFSLHDLEVLNEDGVSILFYLQKIFPDEWNNFRERMNNFTLTKTVRGMMYYRKALELQAFVDMAKDEGIKPWKNQLPSSQEHAELLAEGNHSSLWLCLQTIDMIHDNYMEEAFKMWNLLQELLKKHDGERYPTILGLREHIFTGSMGKINRQKGIDLALEKVWPTAKRRCRPILTLLEGIRRVCMVRMATRLEAATSWKDDDLCSKIVKGISKDIISCKAYMSKPGEYEIHEGKLEGLVEIEEGKRERIRRAKDPKQ</sequence>
<protein>
    <submittedName>
        <fullName evidence="3">Uncharacterized protein</fullName>
    </submittedName>
</protein>
<dbReference type="InterPro" id="IPR058851">
    <property type="entry name" value="CALS1_helical"/>
</dbReference>
<dbReference type="PANTHER" id="PTHR12741">
    <property type="entry name" value="LYST-INTERACTING PROTEIN LIP5 DOPAMINE RESPONSIVE PROTEIN DRG-1"/>
    <property type="match status" value="1"/>
</dbReference>
<reference evidence="3" key="2">
    <citation type="submission" date="2023-05" db="EMBL/GenBank/DDBJ databases">
        <authorList>
            <person name="Schelkunov M.I."/>
        </authorList>
    </citation>
    <scope>NUCLEOTIDE SEQUENCE</scope>
    <source>
        <strain evidence="3">Hsosn_3</strain>
        <tissue evidence="3">Leaf</tissue>
    </source>
</reference>
<feature type="domain" description="Glycosyl transferase 48" evidence="1">
    <location>
        <begin position="118"/>
        <end position="198"/>
    </location>
</feature>
<dbReference type="EMBL" id="JAUIZM010000011">
    <property type="protein sequence ID" value="KAK1356307.1"/>
    <property type="molecule type" value="Genomic_DNA"/>
</dbReference>
<keyword evidence="4" id="KW-1185">Reference proteome</keyword>
<dbReference type="GO" id="GO:0000148">
    <property type="term" value="C:1,3-beta-D-glucan synthase complex"/>
    <property type="evidence" value="ECO:0007669"/>
    <property type="project" value="InterPro"/>
</dbReference>
<accession>A0AAD8GXZ6</accession>
<dbReference type="Pfam" id="PF25968">
    <property type="entry name" value="CALS1"/>
    <property type="match status" value="1"/>
</dbReference>
<reference evidence="3" key="1">
    <citation type="submission" date="2023-02" db="EMBL/GenBank/DDBJ databases">
        <title>Genome of toxic invasive species Heracleum sosnowskyi carries increased number of genes despite the absence of recent whole-genome duplications.</title>
        <authorList>
            <person name="Schelkunov M."/>
            <person name="Shtratnikova V."/>
            <person name="Makarenko M."/>
            <person name="Klepikova A."/>
            <person name="Omelchenko D."/>
            <person name="Novikova G."/>
            <person name="Obukhova E."/>
            <person name="Bogdanov V."/>
            <person name="Penin A."/>
            <person name="Logacheva M."/>
        </authorList>
    </citation>
    <scope>NUCLEOTIDE SEQUENCE</scope>
    <source>
        <strain evidence="3">Hsosn_3</strain>
        <tissue evidence="3">Leaf</tissue>
    </source>
</reference>
<dbReference type="InterPro" id="IPR003440">
    <property type="entry name" value="Glyco_trans_48_dom"/>
</dbReference>
<dbReference type="PANTHER" id="PTHR12741:SF48">
    <property type="entry name" value="1,3-BETA-GLUCAN SYNTHASE COMPONENT FKS1-RELATED"/>
    <property type="match status" value="1"/>
</dbReference>
<proteinExistence type="predicted"/>
<gene>
    <name evidence="3" type="ORF">POM88_049563</name>
</gene>
<dbReference type="GO" id="GO:0006075">
    <property type="term" value="P:(1-&gt;3)-beta-D-glucan biosynthetic process"/>
    <property type="evidence" value="ECO:0007669"/>
    <property type="project" value="InterPro"/>
</dbReference>
<comment type="caution">
    <text evidence="3">The sequence shown here is derived from an EMBL/GenBank/DDBJ whole genome shotgun (WGS) entry which is preliminary data.</text>
</comment>
<dbReference type="AlphaFoldDB" id="A0AAD8GXZ6"/>
<evidence type="ECO:0000259" key="2">
    <source>
        <dbReference type="Pfam" id="PF25968"/>
    </source>
</evidence>
<dbReference type="GO" id="GO:0003843">
    <property type="term" value="F:1,3-beta-D-glucan synthase activity"/>
    <property type="evidence" value="ECO:0007669"/>
    <property type="project" value="InterPro"/>
</dbReference>
<evidence type="ECO:0000313" key="3">
    <source>
        <dbReference type="EMBL" id="KAK1356307.1"/>
    </source>
</evidence>
<evidence type="ECO:0000259" key="1">
    <source>
        <dbReference type="Pfam" id="PF02364"/>
    </source>
</evidence>
<dbReference type="Pfam" id="PF02364">
    <property type="entry name" value="Glucan_synthase"/>
    <property type="match status" value="1"/>
</dbReference>
<organism evidence="3 4">
    <name type="scientific">Heracleum sosnowskyi</name>
    <dbReference type="NCBI Taxonomy" id="360622"/>
    <lineage>
        <taxon>Eukaryota</taxon>
        <taxon>Viridiplantae</taxon>
        <taxon>Streptophyta</taxon>
        <taxon>Embryophyta</taxon>
        <taxon>Tracheophyta</taxon>
        <taxon>Spermatophyta</taxon>
        <taxon>Magnoliopsida</taxon>
        <taxon>eudicotyledons</taxon>
        <taxon>Gunneridae</taxon>
        <taxon>Pentapetalae</taxon>
        <taxon>asterids</taxon>
        <taxon>campanulids</taxon>
        <taxon>Apiales</taxon>
        <taxon>Apiaceae</taxon>
        <taxon>Apioideae</taxon>
        <taxon>apioid superclade</taxon>
        <taxon>Tordylieae</taxon>
        <taxon>Tordyliinae</taxon>
        <taxon>Heracleum</taxon>
    </lineage>
</organism>
<name>A0AAD8GXZ6_9APIA</name>